<protein>
    <submittedName>
        <fullName evidence="1">Uncharacterized protein</fullName>
    </submittedName>
</protein>
<sequence length="103" mass="11259">MDESPADRSGTRQLHDRLRQWVADIGYWGQAANVVVGESVATDYFPPQTSTPFAVGALRFNCVQDEATGDFRVTMPGSRFRHIADLATLHRAIAETGARPTPG</sequence>
<keyword evidence="2" id="KW-1185">Reference proteome</keyword>
<dbReference type="STRING" id="1090615.SAMN04515671_1752"/>
<organism evidence="1 2">
    <name type="scientific">Nakamurella panacisegetis</name>
    <dbReference type="NCBI Taxonomy" id="1090615"/>
    <lineage>
        <taxon>Bacteria</taxon>
        <taxon>Bacillati</taxon>
        <taxon>Actinomycetota</taxon>
        <taxon>Actinomycetes</taxon>
        <taxon>Nakamurellales</taxon>
        <taxon>Nakamurellaceae</taxon>
        <taxon>Nakamurella</taxon>
    </lineage>
</organism>
<accession>A0A1H0LPL6</accession>
<evidence type="ECO:0000313" key="2">
    <source>
        <dbReference type="Proteomes" id="UP000198741"/>
    </source>
</evidence>
<gene>
    <name evidence="1" type="ORF">SAMN04515671_1752</name>
</gene>
<proteinExistence type="predicted"/>
<evidence type="ECO:0000313" key="1">
    <source>
        <dbReference type="EMBL" id="SDO70199.1"/>
    </source>
</evidence>
<dbReference type="Proteomes" id="UP000198741">
    <property type="component" value="Chromosome I"/>
</dbReference>
<dbReference type="AlphaFoldDB" id="A0A1H0LPL6"/>
<dbReference type="RefSeq" id="WP_090475623.1">
    <property type="nucleotide sequence ID" value="NZ_LT629710.1"/>
</dbReference>
<dbReference type="EMBL" id="LT629710">
    <property type="protein sequence ID" value="SDO70199.1"/>
    <property type="molecule type" value="Genomic_DNA"/>
</dbReference>
<reference evidence="1 2" key="1">
    <citation type="submission" date="2016-10" db="EMBL/GenBank/DDBJ databases">
        <authorList>
            <person name="de Groot N.N."/>
        </authorList>
    </citation>
    <scope>NUCLEOTIDE SEQUENCE [LARGE SCALE GENOMIC DNA]</scope>
    <source>
        <strain evidence="2">P4-7,KCTC 19426,CECT 7604</strain>
    </source>
</reference>
<name>A0A1H0LPL6_9ACTN</name>